<feature type="region of interest" description="Disordered" evidence="1">
    <location>
        <begin position="53"/>
        <end position="80"/>
    </location>
</feature>
<feature type="transmembrane region" description="Helical" evidence="2">
    <location>
        <begin position="6"/>
        <end position="23"/>
    </location>
</feature>
<keyword evidence="2" id="KW-0812">Transmembrane</keyword>
<name>A0ABQ4MT40_9BACL</name>
<evidence type="ECO:0000256" key="2">
    <source>
        <dbReference type="SAM" id="Phobius"/>
    </source>
</evidence>
<keyword evidence="2" id="KW-1133">Transmembrane helix</keyword>
<organism evidence="3 4">
    <name type="scientific">Paenibacillus woosongensis</name>
    <dbReference type="NCBI Taxonomy" id="307580"/>
    <lineage>
        <taxon>Bacteria</taxon>
        <taxon>Bacillati</taxon>
        <taxon>Bacillota</taxon>
        <taxon>Bacilli</taxon>
        <taxon>Bacillales</taxon>
        <taxon>Paenibacillaceae</taxon>
        <taxon>Paenibacillus</taxon>
    </lineage>
</organism>
<protein>
    <recommendedName>
        <fullName evidence="5">DUF4064 domain-containing protein</fullName>
    </recommendedName>
</protein>
<feature type="transmembrane region" description="Helical" evidence="2">
    <location>
        <begin position="244"/>
        <end position="262"/>
    </location>
</feature>
<accession>A0ABQ4MT40</accession>
<feature type="transmembrane region" description="Helical" evidence="2">
    <location>
        <begin position="146"/>
        <end position="165"/>
    </location>
</feature>
<feature type="transmembrane region" description="Helical" evidence="2">
    <location>
        <begin position="199"/>
        <end position="223"/>
    </location>
</feature>
<evidence type="ECO:0000313" key="3">
    <source>
        <dbReference type="EMBL" id="GIP59087.1"/>
    </source>
</evidence>
<comment type="caution">
    <text evidence="3">The sequence shown here is derived from an EMBL/GenBank/DDBJ whole genome shotgun (WGS) entry which is preliminary data.</text>
</comment>
<sequence>MDLSTWLSIIGIIITCVGLFVTVNKTKTIHKNSHNSNITDSFNTTKNVDKRKTTYEHHEHHEHHHHTTSHPAPVTSTANSENDEMGKAIALGFGALAVFGVAIFFYIKYKSMIIEIATGVMIVGLLTAALVAYFKESISNGYKYYLLIFWLFVFGMVILINHPIYSPDKLDIAVNKFTSIEVKDAPKTLWQLHKDNQSAALFLTFQIVGLVMMICYQLFYFFLIFKIIANKRIQSINSLIKTDIVFVLIIMLFISGGLNRLIQLLPAATN</sequence>
<keyword evidence="2" id="KW-0472">Membrane</keyword>
<reference evidence="3 4" key="1">
    <citation type="submission" date="2021-03" db="EMBL/GenBank/DDBJ databases">
        <title>Antimicrobial resistance genes in bacteria isolated from Japanese honey, and their potential for conferring macrolide and lincosamide resistance in the American foulbrood pathogen Paenibacillus larvae.</title>
        <authorList>
            <person name="Okamoto M."/>
            <person name="Kumagai M."/>
            <person name="Kanamori H."/>
            <person name="Takamatsu D."/>
        </authorList>
    </citation>
    <scope>NUCLEOTIDE SEQUENCE [LARGE SCALE GENOMIC DNA]</scope>
    <source>
        <strain evidence="3 4">J15TS10</strain>
    </source>
</reference>
<dbReference type="RefSeq" id="WP_213591721.1">
    <property type="nucleotide sequence ID" value="NZ_BOSM01000004.1"/>
</dbReference>
<dbReference type="EMBL" id="BOSM01000004">
    <property type="protein sequence ID" value="GIP59087.1"/>
    <property type="molecule type" value="Genomic_DNA"/>
</dbReference>
<keyword evidence="4" id="KW-1185">Reference proteome</keyword>
<evidence type="ECO:0000256" key="1">
    <source>
        <dbReference type="SAM" id="MobiDB-lite"/>
    </source>
</evidence>
<proteinExistence type="predicted"/>
<feature type="transmembrane region" description="Helical" evidence="2">
    <location>
        <begin position="88"/>
        <end position="107"/>
    </location>
</feature>
<dbReference type="Proteomes" id="UP000681290">
    <property type="component" value="Unassembled WGS sequence"/>
</dbReference>
<feature type="transmembrane region" description="Helical" evidence="2">
    <location>
        <begin position="113"/>
        <end position="134"/>
    </location>
</feature>
<gene>
    <name evidence="3" type="ORF">J15TS10_29010</name>
</gene>
<evidence type="ECO:0000313" key="4">
    <source>
        <dbReference type="Proteomes" id="UP000681290"/>
    </source>
</evidence>
<evidence type="ECO:0008006" key="5">
    <source>
        <dbReference type="Google" id="ProtNLM"/>
    </source>
</evidence>